<dbReference type="InterPro" id="IPR013854">
    <property type="entry name" value="TF_AP2_C"/>
</dbReference>
<sequence length="446" mass="48493">MPVADTLNQRPLDLNHLNALLKTCPQLISAPALGLLPFGNLDPLSLQRLIALPKTNDQTALTGLDITLDVTSTTNLSTPTSSPVSLPRESEGNDRKRPAAIQELLQMKRARLSGSCDVGKVKSKESPSSLHSTFLERYCMTEQDAESSSGSNTGSSTSVSSNVHSSLLFDSGNVSAFVTDLIASSNGSPNSGSTEEDGKDDHFPFLCRGTGGPDRGVFEAPSGINVPHDQTFASVPGRLSLLSNVVKYKMSVGEVRRRLMGPEAFNFSLLGALLRRAKMPEKSQMLVNELKEVGLSISRGRRRMSQITLLSALTESEAICLVNDFSQTATETFPSKRLAQYACNESVRKGEIGAEYERLVTQLESLKTTRQTVVNFVDLLLKDRSPVMDNNPEPIFDESLQNPLSIFSMLTHGFGTPAILVGVQIFLSFVNDQIELLTEELNSLRT</sequence>
<evidence type="ECO:0000313" key="10">
    <source>
        <dbReference type="WBParaSite" id="L893_g22938.t1"/>
    </source>
</evidence>
<evidence type="ECO:0000256" key="5">
    <source>
        <dbReference type="ARBA" id="ARBA00023163"/>
    </source>
</evidence>
<name>A0A1I7Z4V1_9BILA</name>
<feature type="compositionally biased region" description="Basic and acidic residues" evidence="7">
    <location>
        <begin position="88"/>
        <end position="97"/>
    </location>
</feature>
<dbReference type="InterPro" id="IPR004979">
    <property type="entry name" value="TF_AP2"/>
</dbReference>
<keyword evidence="5" id="KW-0804">Transcription</keyword>
<dbReference type="GO" id="GO:0042127">
    <property type="term" value="P:regulation of cell population proliferation"/>
    <property type="evidence" value="ECO:0007669"/>
    <property type="project" value="TreeGrafter"/>
</dbReference>
<evidence type="ECO:0000256" key="1">
    <source>
        <dbReference type="ARBA" id="ARBA00004123"/>
    </source>
</evidence>
<dbReference type="GO" id="GO:0000981">
    <property type="term" value="F:DNA-binding transcription factor activity, RNA polymerase II-specific"/>
    <property type="evidence" value="ECO:0007669"/>
    <property type="project" value="TreeGrafter"/>
</dbReference>
<evidence type="ECO:0000256" key="2">
    <source>
        <dbReference type="ARBA" id="ARBA00007770"/>
    </source>
</evidence>
<keyword evidence="6" id="KW-0539">Nucleus</keyword>
<evidence type="ECO:0000256" key="7">
    <source>
        <dbReference type="SAM" id="MobiDB-lite"/>
    </source>
</evidence>
<accession>A0A1I7Z4V1</accession>
<keyword evidence="4" id="KW-0238">DNA-binding</keyword>
<comment type="subcellular location">
    <subcellularLocation>
        <location evidence="1">Nucleus</location>
    </subcellularLocation>
</comment>
<comment type="similarity">
    <text evidence="2">Belongs to the AP-2 family.</text>
</comment>
<feature type="domain" description="Transcription factor AP-2 C-terminal" evidence="8">
    <location>
        <begin position="232"/>
        <end position="431"/>
    </location>
</feature>
<dbReference type="PANTHER" id="PTHR10812:SF17">
    <property type="entry name" value="TRANSCRIPTION FACTOR AP-2, ISOFORM D"/>
    <property type="match status" value="1"/>
</dbReference>
<keyword evidence="9" id="KW-1185">Reference proteome</keyword>
<feature type="region of interest" description="Disordered" evidence="7">
    <location>
        <begin position="186"/>
        <end position="206"/>
    </location>
</feature>
<dbReference type="GO" id="GO:0000977">
    <property type="term" value="F:RNA polymerase II transcription regulatory region sequence-specific DNA binding"/>
    <property type="evidence" value="ECO:0007669"/>
    <property type="project" value="TreeGrafter"/>
</dbReference>
<proteinExistence type="inferred from homology"/>
<dbReference type="PANTHER" id="PTHR10812">
    <property type="entry name" value="TRANSCRIPTION FACTOR AP-2"/>
    <property type="match status" value="1"/>
</dbReference>
<dbReference type="Pfam" id="PF03299">
    <property type="entry name" value="TF_AP-2"/>
    <property type="match status" value="1"/>
</dbReference>
<evidence type="ECO:0000256" key="4">
    <source>
        <dbReference type="ARBA" id="ARBA00023125"/>
    </source>
</evidence>
<dbReference type="WBParaSite" id="L893_g22938.t1">
    <property type="protein sequence ID" value="L893_g22938.t1"/>
    <property type="gene ID" value="L893_g22938"/>
</dbReference>
<dbReference type="GO" id="GO:0005634">
    <property type="term" value="C:nucleus"/>
    <property type="evidence" value="ECO:0007669"/>
    <property type="project" value="UniProtKB-SubCell"/>
</dbReference>
<reference evidence="10" key="1">
    <citation type="submission" date="2016-11" db="UniProtKB">
        <authorList>
            <consortium name="WormBaseParasite"/>
        </authorList>
    </citation>
    <scope>IDENTIFICATION</scope>
</reference>
<dbReference type="AlphaFoldDB" id="A0A1I7Z4V1"/>
<dbReference type="PRINTS" id="PR01748">
    <property type="entry name" value="AP2TNSCPFCT"/>
</dbReference>
<protein>
    <submittedName>
        <fullName evidence="10">TF_AP-2 domain-containing protein</fullName>
    </submittedName>
</protein>
<dbReference type="Proteomes" id="UP000095287">
    <property type="component" value="Unplaced"/>
</dbReference>
<evidence type="ECO:0000256" key="6">
    <source>
        <dbReference type="ARBA" id="ARBA00023242"/>
    </source>
</evidence>
<evidence type="ECO:0000259" key="8">
    <source>
        <dbReference type="Pfam" id="PF03299"/>
    </source>
</evidence>
<feature type="region of interest" description="Disordered" evidence="7">
    <location>
        <begin position="73"/>
        <end position="97"/>
    </location>
</feature>
<feature type="compositionally biased region" description="Low complexity" evidence="7">
    <location>
        <begin position="73"/>
        <end position="87"/>
    </location>
</feature>
<keyword evidence="3" id="KW-0805">Transcription regulation</keyword>
<evidence type="ECO:0000256" key="3">
    <source>
        <dbReference type="ARBA" id="ARBA00023015"/>
    </source>
</evidence>
<evidence type="ECO:0000313" key="9">
    <source>
        <dbReference type="Proteomes" id="UP000095287"/>
    </source>
</evidence>
<organism evidence="9 10">
    <name type="scientific">Steinernema glaseri</name>
    <dbReference type="NCBI Taxonomy" id="37863"/>
    <lineage>
        <taxon>Eukaryota</taxon>
        <taxon>Metazoa</taxon>
        <taxon>Ecdysozoa</taxon>
        <taxon>Nematoda</taxon>
        <taxon>Chromadorea</taxon>
        <taxon>Rhabditida</taxon>
        <taxon>Tylenchina</taxon>
        <taxon>Panagrolaimomorpha</taxon>
        <taxon>Strongyloidoidea</taxon>
        <taxon>Steinernematidae</taxon>
        <taxon>Steinernema</taxon>
    </lineage>
</organism>